<feature type="compositionally biased region" description="Basic residues" evidence="1">
    <location>
        <begin position="310"/>
        <end position="319"/>
    </location>
</feature>
<evidence type="ECO:0000256" key="1">
    <source>
        <dbReference type="SAM" id="MobiDB-lite"/>
    </source>
</evidence>
<comment type="caution">
    <text evidence="2">The sequence shown here is derived from an EMBL/GenBank/DDBJ whole genome shotgun (WGS) entry which is preliminary data.</text>
</comment>
<name>A0A1J9PR20_9EURO</name>
<proteinExistence type="predicted"/>
<protein>
    <submittedName>
        <fullName evidence="2">Uncharacterized protein</fullName>
    </submittedName>
</protein>
<dbReference type="AlphaFoldDB" id="A0A1J9PR20"/>
<dbReference type="VEuPathDB" id="FungiDB:AJ78_01358"/>
<feature type="compositionally biased region" description="Polar residues" evidence="1">
    <location>
        <begin position="241"/>
        <end position="257"/>
    </location>
</feature>
<feature type="compositionally biased region" description="Basic and acidic residues" evidence="1">
    <location>
        <begin position="215"/>
        <end position="234"/>
    </location>
</feature>
<accession>A0A1J9PR20</accession>
<gene>
    <name evidence="2" type="ORF">AJ78_01358</name>
</gene>
<dbReference type="OrthoDB" id="4509809at2759"/>
<keyword evidence="3" id="KW-1185">Reference proteome</keyword>
<reference evidence="2 3" key="1">
    <citation type="submission" date="2015-07" db="EMBL/GenBank/DDBJ databases">
        <title>Emmonsia species relationships and genome sequence.</title>
        <authorList>
            <consortium name="The Broad Institute Genomics Platform"/>
            <person name="Cuomo C.A."/>
            <person name="Munoz J.F."/>
            <person name="Imamovic A."/>
            <person name="Priest M.E."/>
            <person name="Young S."/>
            <person name="Clay O.K."/>
            <person name="McEwen J.G."/>
        </authorList>
    </citation>
    <scope>NUCLEOTIDE SEQUENCE [LARGE SCALE GENOMIC DNA]</scope>
    <source>
        <strain evidence="2 3">UAMH 9510</strain>
    </source>
</reference>
<dbReference type="EMBL" id="LGRN01000029">
    <property type="protein sequence ID" value="OJD18662.1"/>
    <property type="molecule type" value="Genomic_DNA"/>
</dbReference>
<feature type="region of interest" description="Disordered" evidence="1">
    <location>
        <begin position="92"/>
        <end position="319"/>
    </location>
</feature>
<evidence type="ECO:0000313" key="3">
    <source>
        <dbReference type="Proteomes" id="UP000182235"/>
    </source>
</evidence>
<dbReference type="Proteomes" id="UP000182235">
    <property type="component" value="Unassembled WGS sequence"/>
</dbReference>
<evidence type="ECO:0000313" key="2">
    <source>
        <dbReference type="EMBL" id="OJD18662.1"/>
    </source>
</evidence>
<feature type="compositionally biased region" description="Polar residues" evidence="1">
    <location>
        <begin position="193"/>
        <end position="205"/>
    </location>
</feature>
<organism evidence="2 3">
    <name type="scientific">Emergomyces pasteurianus Ep9510</name>
    <dbReference type="NCBI Taxonomy" id="1447872"/>
    <lineage>
        <taxon>Eukaryota</taxon>
        <taxon>Fungi</taxon>
        <taxon>Dikarya</taxon>
        <taxon>Ascomycota</taxon>
        <taxon>Pezizomycotina</taxon>
        <taxon>Eurotiomycetes</taxon>
        <taxon>Eurotiomycetidae</taxon>
        <taxon>Onygenales</taxon>
        <taxon>Ajellomycetaceae</taxon>
        <taxon>Emergomyces</taxon>
    </lineage>
</organism>
<sequence>MPEPQNHRPGDDSVSWPEIFSQHESNLNRHLDICGMVKQHVVPESPSSRAISSMVDRTQELLRQLENLRIEFMPQHTATRILSGKSMNRVNEQRACNKDAEPVCQGPSTSQPATQSGNNQHPRDGPSASGASTPPFVFDKRPFPVSLPQHPRSTNKRSLDDDSRARDNGEVTVVLSARKRKKLYSTEHGEAVNSDNMPTGSSTRFVETEDISAEVEARLKAKEENRRRRAEKQERKRKRNSAGSTSGVPGAEISSQPRAKRSKAHPAAERDKPPVTGPANGGVRKQEKRRIVADAYENVKENGEGNNGKVYKKAKKSRS</sequence>
<feature type="compositionally biased region" description="Basic and acidic residues" evidence="1">
    <location>
        <begin position="92"/>
        <end position="101"/>
    </location>
</feature>
<feature type="compositionally biased region" description="Polar residues" evidence="1">
    <location>
        <begin position="106"/>
        <end position="120"/>
    </location>
</feature>
<feature type="compositionally biased region" description="Basic and acidic residues" evidence="1">
    <location>
        <begin position="289"/>
        <end position="303"/>
    </location>
</feature>
<feature type="compositionally biased region" description="Basic and acidic residues" evidence="1">
    <location>
        <begin position="157"/>
        <end position="169"/>
    </location>
</feature>